<proteinExistence type="predicted"/>
<dbReference type="EMBL" id="SEYY01001925">
    <property type="protein sequence ID" value="KAB7505043.1"/>
    <property type="molecule type" value="Genomic_DNA"/>
</dbReference>
<protein>
    <submittedName>
        <fullName evidence="1">Uncharacterized protein</fullName>
    </submittedName>
</protein>
<sequence>MDDLSKENEPKFDKIINKDASFEKTLNTNLTDDSYIEEEIFFGPISSKEEKLIEMWKNRKTEYYSPSSNYKHRKDDTPSHINSPLVKTVTKSKIENYTPATNRKDINRDTYSNTPKSRGITTIVDSSCPSKLFNTPTTTKFTPQNLALKSSYNKAGLSKIPRVTYEHKVFRTPQNTLPKVKMTASKSVQPRSRHRTLNIESPVANYLQNNPPPPLVTTVKPRYKVSPLKLQTETAPENFRKTPLKESNMLSKPEMMTARLPPSVHKQGEGFLVNKENISTKRKVPGDRPPVIVLKHKGRMKFPKDTILKNEMDSPCLMTNNKKEEIIDTEKIGERDTGRESLMEISIYEQHLVRHCKYS</sequence>
<name>A0A5N5TEG6_9CRUS</name>
<accession>A0A5N5TEG6</accession>
<dbReference type="OrthoDB" id="6371231at2759"/>
<gene>
    <name evidence="1" type="ORF">Anas_06452</name>
</gene>
<keyword evidence="2" id="KW-1185">Reference proteome</keyword>
<evidence type="ECO:0000313" key="1">
    <source>
        <dbReference type="EMBL" id="KAB7505043.1"/>
    </source>
</evidence>
<reference evidence="1 2" key="1">
    <citation type="journal article" date="2019" name="PLoS Biol.">
        <title>Sex chromosomes control vertical transmission of feminizing Wolbachia symbionts in an isopod.</title>
        <authorList>
            <person name="Becking T."/>
            <person name="Chebbi M.A."/>
            <person name="Giraud I."/>
            <person name="Moumen B."/>
            <person name="Laverre T."/>
            <person name="Caubet Y."/>
            <person name="Peccoud J."/>
            <person name="Gilbert C."/>
            <person name="Cordaux R."/>
        </authorList>
    </citation>
    <scope>NUCLEOTIDE SEQUENCE [LARGE SCALE GENOMIC DNA]</scope>
    <source>
        <strain evidence="1">ANa2</strain>
        <tissue evidence="1">Whole body excluding digestive tract and cuticle</tissue>
    </source>
</reference>
<comment type="caution">
    <text evidence="1">The sequence shown here is derived from an EMBL/GenBank/DDBJ whole genome shotgun (WGS) entry which is preliminary data.</text>
</comment>
<organism evidence="1 2">
    <name type="scientific">Armadillidium nasatum</name>
    <dbReference type="NCBI Taxonomy" id="96803"/>
    <lineage>
        <taxon>Eukaryota</taxon>
        <taxon>Metazoa</taxon>
        <taxon>Ecdysozoa</taxon>
        <taxon>Arthropoda</taxon>
        <taxon>Crustacea</taxon>
        <taxon>Multicrustacea</taxon>
        <taxon>Malacostraca</taxon>
        <taxon>Eumalacostraca</taxon>
        <taxon>Peracarida</taxon>
        <taxon>Isopoda</taxon>
        <taxon>Oniscidea</taxon>
        <taxon>Crinocheta</taxon>
        <taxon>Armadillidiidae</taxon>
        <taxon>Armadillidium</taxon>
    </lineage>
</organism>
<dbReference type="Proteomes" id="UP000326759">
    <property type="component" value="Unassembled WGS sequence"/>
</dbReference>
<evidence type="ECO:0000313" key="2">
    <source>
        <dbReference type="Proteomes" id="UP000326759"/>
    </source>
</evidence>
<dbReference type="AlphaFoldDB" id="A0A5N5TEG6"/>